<dbReference type="RefSeq" id="WP_204949061.1">
    <property type="nucleotide sequence ID" value="NZ_BSFF01000002.1"/>
</dbReference>
<evidence type="ECO:0000256" key="11">
    <source>
        <dbReference type="ARBA" id="ARBA00032474"/>
    </source>
</evidence>
<evidence type="ECO:0000256" key="4">
    <source>
        <dbReference type="ARBA" id="ARBA00013858"/>
    </source>
</evidence>
<evidence type="ECO:0000256" key="7">
    <source>
        <dbReference type="ARBA" id="ARBA00026066"/>
    </source>
</evidence>
<name>A0A9W6IT02_9HYPH</name>
<evidence type="ECO:0000256" key="8">
    <source>
        <dbReference type="ARBA" id="ARBA00029745"/>
    </source>
</evidence>
<dbReference type="SUPFAM" id="SSF54690">
    <property type="entry name" value="Molybdopterin synthase subunit MoaE"/>
    <property type="match status" value="1"/>
</dbReference>
<dbReference type="Pfam" id="PF02391">
    <property type="entry name" value="MoaE"/>
    <property type="match status" value="1"/>
</dbReference>
<dbReference type="GO" id="GO:0030366">
    <property type="term" value="F:molybdopterin synthase activity"/>
    <property type="evidence" value="ECO:0007669"/>
    <property type="project" value="UniProtKB-EC"/>
</dbReference>
<dbReference type="EMBL" id="BSFF01000002">
    <property type="protein sequence ID" value="GLK55953.1"/>
    <property type="molecule type" value="Genomic_DNA"/>
</dbReference>
<organism evidence="13 16">
    <name type="scientific">Methylopila capsulata</name>
    <dbReference type="NCBI Taxonomy" id="61654"/>
    <lineage>
        <taxon>Bacteria</taxon>
        <taxon>Pseudomonadati</taxon>
        <taxon>Pseudomonadota</taxon>
        <taxon>Alphaproteobacteria</taxon>
        <taxon>Hyphomicrobiales</taxon>
        <taxon>Methylopilaceae</taxon>
        <taxon>Methylopila</taxon>
    </lineage>
</organism>
<evidence type="ECO:0000313" key="14">
    <source>
        <dbReference type="EMBL" id="MBM7850660.1"/>
    </source>
</evidence>
<comment type="catalytic activity">
    <reaction evidence="12">
        <text>2 [molybdopterin-synthase sulfur-carrier protein]-C-terminal-Gly-aminoethanethioate + cyclic pyranopterin phosphate + H2O = molybdopterin + 2 [molybdopterin-synthase sulfur-carrier protein]-C-terminal Gly-Gly + 2 H(+)</text>
        <dbReference type="Rhea" id="RHEA:26333"/>
        <dbReference type="Rhea" id="RHEA-COMP:12202"/>
        <dbReference type="Rhea" id="RHEA-COMP:19907"/>
        <dbReference type="ChEBI" id="CHEBI:15377"/>
        <dbReference type="ChEBI" id="CHEBI:15378"/>
        <dbReference type="ChEBI" id="CHEBI:58698"/>
        <dbReference type="ChEBI" id="CHEBI:59648"/>
        <dbReference type="ChEBI" id="CHEBI:90778"/>
        <dbReference type="ChEBI" id="CHEBI:232372"/>
        <dbReference type="EC" id="2.8.1.12"/>
    </reaction>
</comment>
<reference evidence="14 15" key="2">
    <citation type="submission" date="2021-01" db="EMBL/GenBank/DDBJ databases">
        <title>Genomic Encyclopedia of Type Strains, Phase IV (KMG-IV): sequencing the most valuable type-strain genomes for metagenomic binning, comparative biology and taxonomic classification.</title>
        <authorList>
            <person name="Goeker M."/>
        </authorList>
    </citation>
    <scope>NUCLEOTIDE SEQUENCE [LARGE SCALE GENOMIC DNA]</scope>
    <source>
        <strain evidence="14 15">DSM 6130</strain>
    </source>
</reference>
<dbReference type="Proteomes" id="UP001143400">
    <property type="component" value="Unassembled WGS sequence"/>
</dbReference>
<keyword evidence="15" id="KW-1185">Reference proteome</keyword>
<dbReference type="InterPro" id="IPR036563">
    <property type="entry name" value="MoaE_sf"/>
</dbReference>
<proteinExistence type="inferred from homology"/>
<evidence type="ECO:0000256" key="10">
    <source>
        <dbReference type="ARBA" id="ARBA00030781"/>
    </source>
</evidence>
<keyword evidence="5" id="KW-0501">Molybdenum cofactor biosynthesis</keyword>
<evidence type="ECO:0000256" key="12">
    <source>
        <dbReference type="ARBA" id="ARBA00049878"/>
    </source>
</evidence>
<evidence type="ECO:0000256" key="5">
    <source>
        <dbReference type="ARBA" id="ARBA00023150"/>
    </source>
</evidence>
<accession>A0A9W6IT02</accession>
<evidence type="ECO:0000256" key="2">
    <source>
        <dbReference type="ARBA" id="ARBA00005426"/>
    </source>
</evidence>
<sequence>MTVRLQSEPFDSGAEVARLSEGRAGVGAVVTFTGLCRDRADNGAPLEALILEHYPEMAQAELERIEAEARARWPLVDALLVHRYGRIRPGEPIVLVATLSAHRATAFAAAEFLMDYLKTSAPFWKQEETAAGTGWVAAKDADDAAAERWSRG</sequence>
<evidence type="ECO:0000313" key="13">
    <source>
        <dbReference type="EMBL" id="GLK55953.1"/>
    </source>
</evidence>
<dbReference type="AlphaFoldDB" id="A0A9W6IT02"/>
<keyword evidence="14" id="KW-0808">Transferase</keyword>
<dbReference type="Proteomes" id="UP000758856">
    <property type="component" value="Unassembled WGS sequence"/>
</dbReference>
<dbReference type="GO" id="GO:0006777">
    <property type="term" value="P:Mo-molybdopterin cofactor biosynthetic process"/>
    <property type="evidence" value="ECO:0007669"/>
    <property type="project" value="UniProtKB-KW"/>
</dbReference>
<reference evidence="13" key="1">
    <citation type="journal article" date="2014" name="Int. J. Syst. Evol. Microbiol.">
        <title>Complete genome sequence of Corynebacterium casei LMG S-19264T (=DSM 44701T), isolated from a smear-ripened cheese.</title>
        <authorList>
            <consortium name="US DOE Joint Genome Institute (JGI-PGF)"/>
            <person name="Walter F."/>
            <person name="Albersmeier A."/>
            <person name="Kalinowski J."/>
            <person name="Ruckert C."/>
        </authorList>
    </citation>
    <scope>NUCLEOTIDE SEQUENCE</scope>
    <source>
        <strain evidence="13">VKM B-1606</strain>
    </source>
</reference>
<comment type="similarity">
    <text evidence="2">Belongs to the MoaE family.</text>
</comment>
<evidence type="ECO:0000256" key="3">
    <source>
        <dbReference type="ARBA" id="ARBA00011950"/>
    </source>
</evidence>
<gene>
    <name evidence="13" type="primary">moaE</name>
    <name evidence="13" type="ORF">GCM10008170_19720</name>
    <name evidence="14" type="ORF">JOD31_000872</name>
</gene>
<dbReference type="PANTHER" id="PTHR23404">
    <property type="entry name" value="MOLYBDOPTERIN SYNTHASE RELATED"/>
    <property type="match status" value="1"/>
</dbReference>
<dbReference type="CDD" id="cd00756">
    <property type="entry name" value="MoaE"/>
    <property type="match status" value="1"/>
</dbReference>
<evidence type="ECO:0000313" key="16">
    <source>
        <dbReference type="Proteomes" id="UP001143400"/>
    </source>
</evidence>
<dbReference type="Gene3D" id="3.90.1170.40">
    <property type="entry name" value="Molybdopterin biosynthesis MoaE subunit"/>
    <property type="match status" value="1"/>
</dbReference>
<dbReference type="EC" id="2.8.1.12" evidence="3"/>
<evidence type="ECO:0000256" key="1">
    <source>
        <dbReference type="ARBA" id="ARBA00005046"/>
    </source>
</evidence>
<dbReference type="EMBL" id="JAFBCY010000001">
    <property type="protein sequence ID" value="MBM7850660.1"/>
    <property type="molecule type" value="Genomic_DNA"/>
</dbReference>
<protein>
    <recommendedName>
        <fullName evidence="4">Molybdopterin synthase catalytic subunit</fullName>
        <ecNumber evidence="3">2.8.1.12</ecNumber>
    </recommendedName>
    <alternativeName>
        <fullName evidence="10">MPT synthase subunit 2</fullName>
    </alternativeName>
    <alternativeName>
        <fullName evidence="8">Molybdenum cofactor biosynthesis protein E</fullName>
    </alternativeName>
    <alternativeName>
        <fullName evidence="9">Molybdopterin-converting factor large subunit</fullName>
    </alternativeName>
    <alternativeName>
        <fullName evidence="11">Molybdopterin-converting factor subunit 2</fullName>
    </alternativeName>
</protein>
<evidence type="ECO:0000256" key="9">
    <source>
        <dbReference type="ARBA" id="ARBA00030407"/>
    </source>
</evidence>
<evidence type="ECO:0000256" key="6">
    <source>
        <dbReference type="ARBA" id="ARBA00025448"/>
    </source>
</evidence>
<reference evidence="13" key="3">
    <citation type="submission" date="2023-01" db="EMBL/GenBank/DDBJ databases">
        <authorList>
            <person name="Sun Q."/>
            <person name="Evtushenko L."/>
        </authorList>
    </citation>
    <scope>NUCLEOTIDE SEQUENCE</scope>
    <source>
        <strain evidence="13">VKM B-1606</strain>
    </source>
</reference>
<comment type="subunit">
    <text evidence="7">Heterotetramer of 2 MoaD subunits and 2 MoaE subunits. Also stable as homodimer. The enzyme changes between these two forms during catalysis.</text>
</comment>
<comment type="function">
    <text evidence="6">Converts molybdopterin precursor Z into molybdopterin. This requires the incorporation of two sulfur atoms into precursor Z to generate a dithiolene group. The sulfur is provided by MoaD.</text>
</comment>
<comment type="caution">
    <text evidence="13">The sequence shown here is derived from an EMBL/GenBank/DDBJ whole genome shotgun (WGS) entry which is preliminary data.</text>
</comment>
<dbReference type="InterPro" id="IPR003448">
    <property type="entry name" value="Mopterin_biosynth_MoaE"/>
</dbReference>
<evidence type="ECO:0000313" key="15">
    <source>
        <dbReference type="Proteomes" id="UP000758856"/>
    </source>
</evidence>
<comment type="pathway">
    <text evidence="1">Cofactor biosynthesis; molybdopterin biosynthesis.</text>
</comment>